<protein>
    <submittedName>
        <fullName evidence="1">Uncharacterized protein</fullName>
    </submittedName>
</protein>
<dbReference type="AlphaFoldDB" id="A0A0A9EV33"/>
<reference evidence="1" key="2">
    <citation type="journal article" date="2015" name="Data Brief">
        <title>Shoot transcriptome of the giant reed, Arundo donax.</title>
        <authorList>
            <person name="Barrero R.A."/>
            <person name="Guerrero F.D."/>
            <person name="Moolhuijzen P."/>
            <person name="Goolsby J.A."/>
            <person name="Tidwell J."/>
            <person name="Bellgard S.E."/>
            <person name="Bellgard M.I."/>
        </authorList>
    </citation>
    <scope>NUCLEOTIDE SEQUENCE</scope>
    <source>
        <tissue evidence="1">Shoot tissue taken approximately 20 cm above the soil surface</tissue>
    </source>
</reference>
<name>A0A0A9EV33_ARUDO</name>
<dbReference type="EMBL" id="GBRH01195032">
    <property type="protein sequence ID" value="JAE02864.1"/>
    <property type="molecule type" value="Transcribed_RNA"/>
</dbReference>
<organism evidence="1">
    <name type="scientific">Arundo donax</name>
    <name type="common">Giant reed</name>
    <name type="synonym">Donax arundinaceus</name>
    <dbReference type="NCBI Taxonomy" id="35708"/>
    <lineage>
        <taxon>Eukaryota</taxon>
        <taxon>Viridiplantae</taxon>
        <taxon>Streptophyta</taxon>
        <taxon>Embryophyta</taxon>
        <taxon>Tracheophyta</taxon>
        <taxon>Spermatophyta</taxon>
        <taxon>Magnoliopsida</taxon>
        <taxon>Liliopsida</taxon>
        <taxon>Poales</taxon>
        <taxon>Poaceae</taxon>
        <taxon>PACMAD clade</taxon>
        <taxon>Arundinoideae</taxon>
        <taxon>Arundineae</taxon>
        <taxon>Arundo</taxon>
    </lineage>
</organism>
<accession>A0A0A9EV33</accession>
<proteinExistence type="predicted"/>
<evidence type="ECO:0000313" key="1">
    <source>
        <dbReference type="EMBL" id="JAE02864.1"/>
    </source>
</evidence>
<reference evidence="1" key="1">
    <citation type="submission" date="2014-09" db="EMBL/GenBank/DDBJ databases">
        <authorList>
            <person name="Magalhaes I.L.F."/>
            <person name="Oliveira U."/>
            <person name="Santos F.R."/>
            <person name="Vidigal T.H.D.A."/>
            <person name="Brescovit A.D."/>
            <person name="Santos A.J."/>
        </authorList>
    </citation>
    <scope>NUCLEOTIDE SEQUENCE</scope>
    <source>
        <tissue evidence="1">Shoot tissue taken approximately 20 cm above the soil surface</tissue>
    </source>
</reference>
<sequence length="54" mass="6009">MNAFFFLHTSTLDADISSLFLNYNVFIVPSVERLFVLTILSMTSAISPFLSACC</sequence>